<gene>
    <name evidence="2" type="ordered locus">Nham_0301</name>
</gene>
<dbReference type="GO" id="GO:0006260">
    <property type="term" value="P:DNA replication"/>
    <property type="evidence" value="ECO:0007669"/>
    <property type="project" value="InterPro"/>
</dbReference>
<accession>Q1QRF0</accession>
<name>Q1QRF0_NITHX</name>
<dbReference type="KEGG" id="nha:Nham_0301"/>
<dbReference type="EMBL" id="CP000319">
    <property type="protein sequence ID" value="ABE61197.1"/>
    <property type="molecule type" value="Genomic_DNA"/>
</dbReference>
<dbReference type="SUPFAM" id="SSF57783">
    <property type="entry name" value="Zinc beta-ribbon"/>
    <property type="match status" value="1"/>
</dbReference>
<reference evidence="2 3" key="1">
    <citation type="submission" date="2006-03" db="EMBL/GenBank/DDBJ databases">
        <title>Complete sequence of chromosome of Nitrobacter hamburgensis X14.</title>
        <authorList>
            <consortium name="US DOE Joint Genome Institute"/>
            <person name="Copeland A."/>
            <person name="Lucas S."/>
            <person name="Lapidus A."/>
            <person name="Barry K."/>
            <person name="Detter J.C."/>
            <person name="Glavina del Rio T."/>
            <person name="Hammon N."/>
            <person name="Israni S."/>
            <person name="Dalin E."/>
            <person name="Tice H."/>
            <person name="Pitluck S."/>
            <person name="Chain P."/>
            <person name="Malfatti S."/>
            <person name="Shin M."/>
            <person name="Vergez L."/>
            <person name="Schmutz J."/>
            <person name="Larimer F."/>
            <person name="Land M."/>
            <person name="Hauser L."/>
            <person name="Kyrpides N."/>
            <person name="Ivanova N."/>
            <person name="Ward B."/>
            <person name="Arp D."/>
            <person name="Klotz M."/>
            <person name="Stein L."/>
            <person name="O'Mullan G."/>
            <person name="Starkenburg S."/>
            <person name="Sayavedra L."/>
            <person name="Poret-Peterson A.T."/>
            <person name="Gentry M.E."/>
            <person name="Bruce D."/>
            <person name="Richardson P."/>
        </authorList>
    </citation>
    <scope>NUCLEOTIDE SEQUENCE [LARGE SCALE GENOMIC DNA]</scope>
    <source>
        <strain evidence="3">DSM 10229 / NCIMB 13809 / X14</strain>
    </source>
</reference>
<evidence type="ECO:0000256" key="1">
    <source>
        <dbReference type="SAM" id="MobiDB-lite"/>
    </source>
</evidence>
<dbReference type="RefSeq" id="WP_011508901.1">
    <property type="nucleotide sequence ID" value="NC_007964.1"/>
</dbReference>
<sequence>MPFVDFAEIRERLSIEDAAEMLPVKWKSEGQQLRADCPVHGGERSLIITPAKGLFVCKATTDAKKGGDCIALCAHVMQTTNFEAGQYLAQQIGTLARKSTVNSDSNSTVSKERATVPQKREGGTASAQPAPNFDPVAFAAKLVFSEEVAALGFSEEDAEHFGVGFYRGKVYAPLRHPTGEIACFYDYSNGTLKLPARARWLEESAPNVIPFGKKTA</sequence>
<protein>
    <submittedName>
        <fullName evidence="2">Uncharacterized protein</fullName>
    </submittedName>
</protein>
<dbReference type="Gene3D" id="3.90.580.10">
    <property type="entry name" value="Zinc finger, CHC2-type domain"/>
    <property type="match status" value="1"/>
</dbReference>
<dbReference type="STRING" id="323097.Nham_0301"/>
<evidence type="ECO:0000313" key="2">
    <source>
        <dbReference type="EMBL" id="ABE61197.1"/>
    </source>
</evidence>
<proteinExistence type="predicted"/>
<dbReference type="eggNOG" id="COG0358">
    <property type="taxonomic scope" value="Bacteria"/>
</dbReference>
<dbReference type="HOGENOM" id="CLU_1276513_0_0_5"/>
<dbReference type="GO" id="GO:0008270">
    <property type="term" value="F:zinc ion binding"/>
    <property type="evidence" value="ECO:0007669"/>
    <property type="project" value="InterPro"/>
</dbReference>
<dbReference type="Proteomes" id="UP000001953">
    <property type="component" value="Chromosome"/>
</dbReference>
<dbReference type="GO" id="GO:0003677">
    <property type="term" value="F:DNA binding"/>
    <property type="evidence" value="ECO:0007669"/>
    <property type="project" value="InterPro"/>
</dbReference>
<dbReference type="InterPro" id="IPR036977">
    <property type="entry name" value="DNA_primase_Znf_CHC2"/>
</dbReference>
<feature type="region of interest" description="Disordered" evidence="1">
    <location>
        <begin position="99"/>
        <end position="130"/>
    </location>
</feature>
<dbReference type="AlphaFoldDB" id="Q1QRF0"/>
<feature type="compositionally biased region" description="Basic and acidic residues" evidence="1">
    <location>
        <begin position="110"/>
        <end position="122"/>
    </location>
</feature>
<evidence type="ECO:0000313" key="3">
    <source>
        <dbReference type="Proteomes" id="UP000001953"/>
    </source>
</evidence>
<dbReference type="OrthoDB" id="9811157at2"/>
<organism evidence="2 3">
    <name type="scientific">Nitrobacter hamburgensis (strain DSM 10229 / NCIMB 13809 / X14)</name>
    <dbReference type="NCBI Taxonomy" id="323097"/>
    <lineage>
        <taxon>Bacteria</taxon>
        <taxon>Pseudomonadati</taxon>
        <taxon>Pseudomonadota</taxon>
        <taxon>Alphaproteobacteria</taxon>
        <taxon>Hyphomicrobiales</taxon>
        <taxon>Nitrobacteraceae</taxon>
        <taxon>Nitrobacter</taxon>
    </lineage>
</organism>
<feature type="compositionally biased region" description="Low complexity" evidence="1">
    <location>
        <begin position="99"/>
        <end position="109"/>
    </location>
</feature>
<keyword evidence="3" id="KW-1185">Reference proteome</keyword>